<comment type="caution">
    <text evidence="2">The sequence shown here is derived from an EMBL/GenBank/DDBJ whole genome shotgun (WGS) entry which is preliminary data.</text>
</comment>
<organism evidence="2 3">
    <name type="scientific">Seminavis robusta</name>
    <dbReference type="NCBI Taxonomy" id="568900"/>
    <lineage>
        <taxon>Eukaryota</taxon>
        <taxon>Sar</taxon>
        <taxon>Stramenopiles</taxon>
        <taxon>Ochrophyta</taxon>
        <taxon>Bacillariophyta</taxon>
        <taxon>Bacillariophyceae</taxon>
        <taxon>Bacillariophycidae</taxon>
        <taxon>Naviculales</taxon>
        <taxon>Naviculaceae</taxon>
        <taxon>Seminavis</taxon>
    </lineage>
</organism>
<dbReference type="EMBL" id="CAICTM010000259">
    <property type="protein sequence ID" value="CAB9506258.1"/>
    <property type="molecule type" value="Genomic_DNA"/>
</dbReference>
<keyword evidence="1" id="KW-0732">Signal</keyword>
<accession>A0A9N8H921</accession>
<proteinExistence type="predicted"/>
<protein>
    <submittedName>
        <fullName evidence="2">Uncharacterized protein</fullName>
    </submittedName>
</protein>
<evidence type="ECO:0000256" key="1">
    <source>
        <dbReference type="SAM" id="SignalP"/>
    </source>
</evidence>
<feature type="signal peptide" evidence="1">
    <location>
        <begin position="1"/>
        <end position="18"/>
    </location>
</feature>
<gene>
    <name evidence="2" type="ORF">SEMRO_260_G101580.1</name>
</gene>
<dbReference type="Proteomes" id="UP001153069">
    <property type="component" value="Unassembled WGS sequence"/>
</dbReference>
<evidence type="ECO:0000313" key="3">
    <source>
        <dbReference type="Proteomes" id="UP001153069"/>
    </source>
</evidence>
<reference evidence="2" key="1">
    <citation type="submission" date="2020-06" db="EMBL/GenBank/DDBJ databases">
        <authorList>
            <consortium name="Plant Systems Biology data submission"/>
        </authorList>
    </citation>
    <scope>NUCLEOTIDE SEQUENCE</scope>
    <source>
        <strain evidence="2">D6</strain>
    </source>
</reference>
<name>A0A9N8H921_9STRA</name>
<keyword evidence="3" id="KW-1185">Reference proteome</keyword>
<dbReference type="AlphaFoldDB" id="A0A9N8H921"/>
<sequence length="296" mass="33023">MFPSVVLLWLLLARFSRASDANYTTTSMINATVIDLVVSTAYTEIDNLDLTTSRSTCEECQNRTGFPSRYDNTTTCTFRRGLLPVDACFRGLEGSFSTHYFVENQTSLDIFYADKDCQIMETDYATNEYNVGECSGVNNFDRDVLPGHCILSEQPEDDYLYPLVFAMIYQTQEDCTLDQGSVNPQWFSLEDNYCFETMRWSGRVGDDGNDDPTAIHGGYMAFCDANSSTLTIENFSDASCSSQAGIDPNWTSPTTGENSCSSEGVEGINPWRPWFRAPDCLAPSVFCKSLVNLLPS</sequence>
<evidence type="ECO:0000313" key="2">
    <source>
        <dbReference type="EMBL" id="CAB9506258.1"/>
    </source>
</evidence>
<feature type="chain" id="PRO_5040113234" evidence="1">
    <location>
        <begin position="19"/>
        <end position="296"/>
    </location>
</feature>